<feature type="domain" description="Response regulatory" evidence="3">
    <location>
        <begin position="1"/>
        <end position="101"/>
    </location>
</feature>
<dbReference type="STRING" id="282683.SAMN04488105_101185"/>
<dbReference type="Gene3D" id="3.40.50.2300">
    <property type="match status" value="1"/>
</dbReference>
<dbReference type="GO" id="GO:0000160">
    <property type="term" value="P:phosphorelay signal transduction system"/>
    <property type="evidence" value="ECO:0007669"/>
    <property type="project" value="InterPro"/>
</dbReference>
<dbReference type="InterPro" id="IPR001789">
    <property type="entry name" value="Sig_transdc_resp-reg_receiver"/>
</dbReference>
<dbReference type="InterPro" id="IPR011006">
    <property type="entry name" value="CheY-like_superfamily"/>
</dbReference>
<keyword evidence="1" id="KW-0597">Phosphoprotein</keyword>
<organism evidence="4 5">
    <name type="scientific">Salipiger thiooxidans</name>
    <dbReference type="NCBI Taxonomy" id="282683"/>
    <lineage>
        <taxon>Bacteria</taxon>
        <taxon>Pseudomonadati</taxon>
        <taxon>Pseudomonadota</taxon>
        <taxon>Alphaproteobacteria</taxon>
        <taxon>Rhodobacterales</taxon>
        <taxon>Roseobacteraceae</taxon>
        <taxon>Salipiger</taxon>
    </lineage>
</organism>
<accession>A0A1G7AK13</accession>
<evidence type="ECO:0000259" key="3">
    <source>
        <dbReference type="PROSITE" id="PS50110"/>
    </source>
</evidence>
<sequence length="133" mass="14320">MTAIGHEVMTARSADEALELLIAEDGAFDFVSLDVVMDNGGAISPLHRIRDRRDALPVVIITGRAEIVNSPLFVNGLQLAQRRVRKSTKLRDLADPVKALVGTCGRHRPRTDGGPALSRAAGAADHRARQHPS</sequence>
<dbReference type="SUPFAM" id="SSF52172">
    <property type="entry name" value="CheY-like"/>
    <property type="match status" value="1"/>
</dbReference>
<feature type="modified residue" description="4-aspartylphosphate" evidence="1">
    <location>
        <position position="34"/>
    </location>
</feature>
<dbReference type="Proteomes" id="UP000198994">
    <property type="component" value="Unassembled WGS sequence"/>
</dbReference>
<evidence type="ECO:0000256" key="2">
    <source>
        <dbReference type="SAM" id="MobiDB-lite"/>
    </source>
</evidence>
<name>A0A1G7AK13_9RHOB</name>
<gene>
    <name evidence="4" type="ORF">SAMN04488105_101185</name>
</gene>
<dbReference type="AlphaFoldDB" id="A0A1G7AK13"/>
<protein>
    <submittedName>
        <fullName evidence="4">Response regulator receiver domain-containing protein</fullName>
    </submittedName>
</protein>
<feature type="region of interest" description="Disordered" evidence="2">
    <location>
        <begin position="104"/>
        <end position="133"/>
    </location>
</feature>
<evidence type="ECO:0000256" key="1">
    <source>
        <dbReference type="PROSITE-ProRule" id="PRU00169"/>
    </source>
</evidence>
<reference evidence="5" key="1">
    <citation type="submission" date="2016-10" db="EMBL/GenBank/DDBJ databases">
        <authorList>
            <person name="Varghese N."/>
            <person name="Submissions S."/>
        </authorList>
    </citation>
    <scope>NUCLEOTIDE SEQUENCE [LARGE SCALE GENOMIC DNA]</scope>
    <source>
        <strain evidence="5">DSM 10146</strain>
    </source>
</reference>
<evidence type="ECO:0000313" key="4">
    <source>
        <dbReference type="EMBL" id="SDE14797.1"/>
    </source>
</evidence>
<evidence type="ECO:0000313" key="5">
    <source>
        <dbReference type="Proteomes" id="UP000198994"/>
    </source>
</evidence>
<dbReference type="EMBL" id="FNAV01000001">
    <property type="protein sequence ID" value="SDE14797.1"/>
    <property type="molecule type" value="Genomic_DNA"/>
</dbReference>
<keyword evidence="5" id="KW-1185">Reference proteome</keyword>
<proteinExistence type="predicted"/>
<dbReference type="PROSITE" id="PS50110">
    <property type="entry name" value="RESPONSE_REGULATORY"/>
    <property type="match status" value="1"/>
</dbReference>